<protein>
    <submittedName>
        <fullName evidence="1">Uncharacterized protein</fullName>
    </submittedName>
</protein>
<dbReference type="EMBL" id="CADEAL010001616">
    <property type="protein sequence ID" value="CAB1433990.1"/>
    <property type="molecule type" value="Genomic_DNA"/>
</dbReference>
<evidence type="ECO:0000313" key="1">
    <source>
        <dbReference type="EMBL" id="CAB1433990.1"/>
    </source>
</evidence>
<proteinExistence type="predicted"/>
<reference evidence="1" key="1">
    <citation type="submission" date="2020-03" db="EMBL/GenBank/DDBJ databases">
        <authorList>
            <person name="Weist P."/>
        </authorList>
    </citation>
    <scope>NUCLEOTIDE SEQUENCE</scope>
</reference>
<accession>A0A9N7UNR8</accession>
<gene>
    <name evidence="1" type="ORF">PLEPLA_LOCUS22082</name>
</gene>
<organism evidence="1 2">
    <name type="scientific">Pleuronectes platessa</name>
    <name type="common">European plaice</name>
    <dbReference type="NCBI Taxonomy" id="8262"/>
    <lineage>
        <taxon>Eukaryota</taxon>
        <taxon>Metazoa</taxon>
        <taxon>Chordata</taxon>
        <taxon>Craniata</taxon>
        <taxon>Vertebrata</taxon>
        <taxon>Euteleostomi</taxon>
        <taxon>Actinopterygii</taxon>
        <taxon>Neopterygii</taxon>
        <taxon>Teleostei</taxon>
        <taxon>Neoteleostei</taxon>
        <taxon>Acanthomorphata</taxon>
        <taxon>Carangaria</taxon>
        <taxon>Pleuronectiformes</taxon>
        <taxon>Pleuronectoidei</taxon>
        <taxon>Pleuronectidae</taxon>
        <taxon>Pleuronectes</taxon>
    </lineage>
</organism>
<comment type="caution">
    <text evidence="1">The sequence shown here is derived from an EMBL/GenBank/DDBJ whole genome shotgun (WGS) entry which is preliminary data.</text>
</comment>
<dbReference type="Proteomes" id="UP001153269">
    <property type="component" value="Unassembled WGS sequence"/>
</dbReference>
<name>A0A9N7UNR8_PLEPL</name>
<evidence type="ECO:0000313" key="2">
    <source>
        <dbReference type="Proteomes" id="UP001153269"/>
    </source>
</evidence>
<dbReference type="AlphaFoldDB" id="A0A9N7UNR8"/>
<keyword evidence="2" id="KW-1185">Reference proteome</keyword>
<sequence length="100" mass="11400">MSEGLLRRGGAFHQLWTAVPPVITTLNLAGHSSTPLIEHLNLTRCYCWSPEILTSQRIVPDHHGTLAFTRLSHACCKQPYRTHRDTCQRCERERCMGNSK</sequence>